<dbReference type="PANTHER" id="PTHR31360">
    <property type="match status" value="1"/>
</dbReference>
<dbReference type="Proteomes" id="UP000789375">
    <property type="component" value="Unassembled WGS sequence"/>
</dbReference>
<accession>A0A9N8YNU9</accession>
<dbReference type="EMBL" id="CAJVPP010000033">
    <property type="protein sequence ID" value="CAG8436244.1"/>
    <property type="molecule type" value="Genomic_DNA"/>
</dbReference>
<evidence type="ECO:0000313" key="3">
    <source>
        <dbReference type="Proteomes" id="UP000789375"/>
    </source>
</evidence>
<keyword evidence="3" id="KW-1185">Reference proteome</keyword>
<dbReference type="AlphaFoldDB" id="A0A9N8YNU9"/>
<gene>
    <name evidence="2" type="ORF">FMOSSE_LOCUS364</name>
</gene>
<dbReference type="InterPro" id="IPR010686">
    <property type="entry name" value="OBAP-like"/>
</dbReference>
<comment type="similarity">
    <text evidence="1">Belongs to the OBAP family.</text>
</comment>
<comment type="caution">
    <text evidence="2">The sequence shown here is derived from an EMBL/GenBank/DDBJ whole genome shotgun (WGS) entry which is preliminary data.</text>
</comment>
<evidence type="ECO:0000256" key="1">
    <source>
        <dbReference type="ARBA" id="ARBA00009740"/>
    </source>
</evidence>
<organism evidence="2 3">
    <name type="scientific">Funneliformis mosseae</name>
    <name type="common">Endomycorrhizal fungus</name>
    <name type="synonym">Glomus mosseae</name>
    <dbReference type="NCBI Taxonomy" id="27381"/>
    <lineage>
        <taxon>Eukaryota</taxon>
        <taxon>Fungi</taxon>
        <taxon>Fungi incertae sedis</taxon>
        <taxon>Mucoromycota</taxon>
        <taxon>Glomeromycotina</taxon>
        <taxon>Glomeromycetes</taxon>
        <taxon>Glomerales</taxon>
        <taxon>Glomeraceae</taxon>
        <taxon>Funneliformis</taxon>
    </lineage>
</organism>
<evidence type="ECO:0000313" key="2">
    <source>
        <dbReference type="EMBL" id="CAG8436244.1"/>
    </source>
</evidence>
<sequence length="261" mass="30438">MAENLPKVNSLIEAAGQNFDPVNKIHEHVCGFHFYSHDMSRQVESHHYCSHLKDEIRQCVIYDSNRPDARLIGVEYIISARLFQSLPEEEKIYWHSHVYEVKSGMLICPFIPVVPQAAVDKAEKVVMEELIDTYGKTWHFWQVDRGDPLPYGNNLLFGTSFDDFVSVVLIDIHSFLGPPQLMMAFLDDFQLSQKILDDRDRRFNVSTAHYRKNRENIHPKCNRDLKADHWASRDDGMAYQTEMKLVEQKSLPTKEQRSVQK</sequence>
<dbReference type="Pfam" id="PF06884">
    <property type="entry name" value="DUF1264"/>
    <property type="match status" value="2"/>
</dbReference>
<reference evidence="2" key="1">
    <citation type="submission" date="2021-06" db="EMBL/GenBank/DDBJ databases">
        <authorList>
            <person name="Kallberg Y."/>
            <person name="Tangrot J."/>
            <person name="Rosling A."/>
        </authorList>
    </citation>
    <scope>NUCLEOTIDE SEQUENCE</scope>
    <source>
        <strain evidence="2">87-6 pot B 2015</strain>
    </source>
</reference>
<name>A0A9N8YNU9_FUNMO</name>
<proteinExistence type="inferred from homology"/>
<protein>
    <submittedName>
        <fullName evidence="2">12547_t:CDS:1</fullName>
    </submittedName>
</protein>
<dbReference type="PANTHER" id="PTHR31360:SF0">
    <property type="entry name" value="OIL BODY-ASSOCIATED PROTEIN 1B"/>
    <property type="match status" value="1"/>
</dbReference>